<accession>A0A2A6B699</accession>
<keyword evidence="2" id="KW-1185">Reference proteome</keyword>
<sequence length="290" mass="33734">MPHEEEILTIANLPSDIIRIIFRSEDERRNKESIVSIRLISHEWEAIVRELAKDNKQISITFDAPNVGVAFSTQNIKYFGVENMCDSAHGRISRPLFMTTKKWTGQEDVDEIDDTIRRILCRCSSVTSLYQNQSDHKFIPLLQKCIGSAIIHRVMSSYTFFGQHSRAENIDLIRGQSVKKIAIINRNADVEALQQFITEASPLLQLLEIYENVTFPPRRDDSFFEKPRAFWEDFFKALSDSGKVTAHFYIEEDTEFDIYRCNYRSLMYVHATNPIDAKQLWSPLFNCECF</sequence>
<dbReference type="Proteomes" id="UP000005239">
    <property type="component" value="Unassembled WGS sequence"/>
</dbReference>
<evidence type="ECO:0000313" key="2">
    <source>
        <dbReference type="Proteomes" id="UP000005239"/>
    </source>
</evidence>
<gene>
    <name evidence="1" type="primary">WBGene00273888</name>
</gene>
<accession>A0A8R1YQG1</accession>
<reference evidence="2" key="1">
    <citation type="journal article" date="2008" name="Nat. Genet.">
        <title>The Pristionchus pacificus genome provides a unique perspective on nematode lifestyle and parasitism.</title>
        <authorList>
            <person name="Dieterich C."/>
            <person name="Clifton S.W."/>
            <person name="Schuster L.N."/>
            <person name="Chinwalla A."/>
            <person name="Delehaunty K."/>
            <person name="Dinkelacker I."/>
            <person name="Fulton L."/>
            <person name="Fulton R."/>
            <person name="Godfrey J."/>
            <person name="Minx P."/>
            <person name="Mitreva M."/>
            <person name="Roeseler W."/>
            <person name="Tian H."/>
            <person name="Witte H."/>
            <person name="Yang S.P."/>
            <person name="Wilson R.K."/>
            <person name="Sommer R.J."/>
        </authorList>
    </citation>
    <scope>NUCLEOTIDE SEQUENCE [LARGE SCALE GENOMIC DNA]</scope>
    <source>
        <strain evidence="2">PS312</strain>
    </source>
</reference>
<reference evidence="1" key="2">
    <citation type="submission" date="2022-06" db="UniProtKB">
        <authorList>
            <consortium name="EnsemblMetazoa"/>
        </authorList>
    </citation>
    <scope>IDENTIFICATION</scope>
    <source>
        <strain evidence="1">PS312</strain>
    </source>
</reference>
<protein>
    <submittedName>
        <fullName evidence="1">Uncharacterized protein</fullName>
    </submittedName>
</protein>
<name>A0A2A6B699_PRIPA</name>
<organism evidence="1 2">
    <name type="scientific">Pristionchus pacificus</name>
    <name type="common">Parasitic nematode worm</name>
    <dbReference type="NCBI Taxonomy" id="54126"/>
    <lineage>
        <taxon>Eukaryota</taxon>
        <taxon>Metazoa</taxon>
        <taxon>Ecdysozoa</taxon>
        <taxon>Nematoda</taxon>
        <taxon>Chromadorea</taxon>
        <taxon>Rhabditida</taxon>
        <taxon>Rhabditina</taxon>
        <taxon>Diplogasteromorpha</taxon>
        <taxon>Diplogasteroidea</taxon>
        <taxon>Neodiplogasteridae</taxon>
        <taxon>Pristionchus</taxon>
    </lineage>
</organism>
<dbReference type="AlphaFoldDB" id="A0A2A6B699"/>
<proteinExistence type="predicted"/>
<dbReference type="EnsemblMetazoa" id="PPA35519.1">
    <property type="protein sequence ID" value="PPA35519.1"/>
    <property type="gene ID" value="WBGene00273888"/>
</dbReference>
<evidence type="ECO:0000313" key="1">
    <source>
        <dbReference type="EnsemblMetazoa" id="PPA35519.1"/>
    </source>
</evidence>